<comment type="caution">
    <text evidence="1">The sequence shown here is derived from an EMBL/GenBank/DDBJ whole genome shotgun (WGS) entry which is preliminary data.</text>
</comment>
<dbReference type="RefSeq" id="WP_183567964.1">
    <property type="nucleotide sequence ID" value="NZ_CBCSLB010000025.1"/>
</dbReference>
<dbReference type="Proteomes" id="UP000518605">
    <property type="component" value="Unassembled WGS sequence"/>
</dbReference>
<dbReference type="EMBL" id="JACHXW010000016">
    <property type="protein sequence ID" value="MBB3154474.1"/>
    <property type="molecule type" value="Genomic_DNA"/>
</dbReference>
<evidence type="ECO:0000313" key="2">
    <source>
        <dbReference type="Proteomes" id="UP000518605"/>
    </source>
</evidence>
<gene>
    <name evidence="1" type="ORF">FHS16_004556</name>
</gene>
<protein>
    <submittedName>
        <fullName evidence="1">Uncharacterized protein</fullName>
    </submittedName>
</protein>
<proteinExistence type="predicted"/>
<name>A0A7W5CCT9_9BACL</name>
<keyword evidence="2" id="KW-1185">Reference proteome</keyword>
<accession>A0A7W5CCT9</accession>
<evidence type="ECO:0000313" key="1">
    <source>
        <dbReference type="EMBL" id="MBB3154474.1"/>
    </source>
</evidence>
<dbReference type="AlphaFoldDB" id="A0A7W5CCT9"/>
<sequence>MSREQMDFLGQVLMSGVRDQSISFWDKLIEGKMRGSMSKKISESYSTEQLEILTDIISQVVDTTLHNLLWTIEQEDQIHLKVQLDEDAIDIKEASDGLAGELYTEDGWIIKYSEKRYIEP</sequence>
<reference evidence="1 2" key="1">
    <citation type="submission" date="2020-08" db="EMBL/GenBank/DDBJ databases">
        <title>Genomic Encyclopedia of Type Strains, Phase III (KMG-III): the genomes of soil and plant-associated and newly described type strains.</title>
        <authorList>
            <person name="Whitman W."/>
        </authorList>
    </citation>
    <scope>NUCLEOTIDE SEQUENCE [LARGE SCALE GENOMIC DNA]</scope>
    <source>
        <strain evidence="1 2">CECT 8234</strain>
    </source>
</reference>
<organism evidence="1 2">
    <name type="scientific">Paenibacillus endophyticus</name>
    <dbReference type="NCBI Taxonomy" id="1294268"/>
    <lineage>
        <taxon>Bacteria</taxon>
        <taxon>Bacillati</taxon>
        <taxon>Bacillota</taxon>
        <taxon>Bacilli</taxon>
        <taxon>Bacillales</taxon>
        <taxon>Paenibacillaceae</taxon>
        <taxon>Paenibacillus</taxon>
    </lineage>
</organism>